<evidence type="ECO:0000313" key="1">
    <source>
        <dbReference type="EMBL" id="OAB77300.1"/>
    </source>
</evidence>
<keyword evidence="2" id="KW-1185">Reference proteome</keyword>
<evidence type="ECO:0008006" key="3">
    <source>
        <dbReference type="Google" id="ProtNLM"/>
    </source>
</evidence>
<gene>
    <name evidence="1" type="ORF">ULVI_12410</name>
</gene>
<proteinExistence type="predicted"/>
<name>A0A167G7M1_9FLAO</name>
<dbReference type="RefSeq" id="WP_068593119.1">
    <property type="nucleotide sequence ID" value="NZ_LRXL01000049.1"/>
</dbReference>
<protein>
    <recommendedName>
        <fullName evidence="3">DUF1574 domain-containing protein</fullName>
    </recommendedName>
</protein>
<reference evidence="1 2" key="1">
    <citation type="submission" date="2016-02" db="EMBL/GenBank/DDBJ databases">
        <title>Ulvibacter sp. LPB0005, isolated from Thais luteostoma.</title>
        <authorList>
            <person name="Shin S.-K."/>
            <person name="Yi H."/>
        </authorList>
    </citation>
    <scope>NUCLEOTIDE SEQUENCE [LARGE SCALE GENOMIC DNA]</scope>
    <source>
        <strain evidence="1 2">LPB0005</strain>
    </source>
</reference>
<dbReference type="EMBL" id="LRXL01000049">
    <property type="protein sequence ID" value="OAB77300.1"/>
    <property type="molecule type" value="Genomic_DNA"/>
</dbReference>
<dbReference type="AlphaFoldDB" id="A0A167G7M1"/>
<dbReference type="SUPFAM" id="SSF52266">
    <property type="entry name" value="SGNH hydrolase"/>
    <property type="match status" value="1"/>
</dbReference>
<evidence type="ECO:0000313" key="2">
    <source>
        <dbReference type="Proteomes" id="UP000077013"/>
    </source>
</evidence>
<accession>A0A167G7M1</accession>
<comment type="caution">
    <text evidence="1">The sequence shown here is derived from an EMBL/GenBank/DDBJ whole genome shotgun (WGS) entry which is preliminary data.</text>
</comment>
<dbReference type="STRING" id="1763537.ULVI_12410"/>
<organism evidence="1 2">
    <name type="scientific">Cochleicola gelatinilyticus</name>
    <dbReference type="NCBI Taxonomy" id="1763537"/>
    <lineage>
        <taxon>Bacteria</taxon>
        <taxon>Pseudomonadati</taxon>
        <taxon>Bacteroidota</taxon>
        <taxon>Flavobacteriia</taxon>
        <taxon>Flavobacteriales</taxon>
        <taxon>Flavobacteriaceae</taxon>
        <taxon>Cochleicola</taxon>
    </lineage>
</organism>
<sequence>MFFIPVIVVFFCFEYAVTKIPTNYALISDVLKTNGDTIKIAIFGSSQIQNSVNPEYIDLPSISFSSTSQHHNSDFEILKQTLDRLPKLEIVAFEVSYGHFEIPHNSKYFWKNNLYLKYYDVNTFQRTTYFKDRFLTTTRTGFFAKLLESYYIKKNYKYDYNIYGFDRGNYAGKFKKLNYNTSEILKSTIKKDVRIDRIAFKYNVPYFFNMLDFCKEKNLKVVIMSPPTFLNYNDKRYPDVLHRRDSILEIVKEKYQNIYFLNAEEDTDFTVKHFRNENHLNPDGAKVFTEKLNVLLTKIN</sequence>
<dbReference type="Proteomes" id="UP000077013">
    <property type="component" value="Unassembled WGS sequence"/>
</dbReference>
<dbReference type="OrthoDB" id="9761723at2"/>